<comment type="caution">
    <text evidence="2">The sequence shown here is derived from an EMBL/GenBank/DDBJ whole genome shotgun (WGS) entry which is preliminary data.</text>
</comment>
<evidence type="ECO:0000313" key="3">
    <source>
        <dbReference type="Proteomes" id="UP000284842"/>
    </source>
</evidence>
<dbReference type="InParanoid" id="A0A409W482"/>
<evidence type="ECO:0000256" key="1">
    <source>
        <dbReference type="SAM" id="MobiDB-lite"/>
    </source>
</evidence>
<gene>
    <name evidence="2" type="ORF">CVT24_012304</name>
</gene>
<dbReference type="EMBL" id="NHTK01005823">
    <property type="protein sequence ID" value="PPQ73334.1"/>
    <property type="molecule type" value="Genomic_DNA"/>
</dbReference>
<protein>
    <submittedName>
        <fullName evidence="2">Uncharacterized protein</fullName>
    </submittedName>
</protein>
<sequence>MAPSSASSISTPTSSGAITPYAKKDDKGFFMKTLESMALSAEMAQMALDPEWREKNQGKLPGMPGQFGSKR</sequence>
<dbReference type="Proteomes" id="UP000284842">
    <property type="component" value="Unassembled WGS sequence"/>
</dbReference>
<proteinExistence type="predicted"/>
<organism evidence="2 3">
    <name type="scientific">Panaeolus cyanescens</name>
    <dbReference type="NCBI Taxonomy" id="181874"/>
    <lineage>
        <taxon>Eukaryota</taxon>
        <taxon>Fungi</taxon>
        <taxon>Dikarya</taxon>
        <taxon>Basidiomycota</taxon>
        <taxon>Agaricomycotina</taxon>
        <taxon>Agaricomycetes</taxon>
        <taxon>Agaricomycetidae</taxon>
        <taxon>Agaricales</taxon>
        <taxon>Agaricineae</taxon>
        <taxon>Galeropsidaceae</taxon>
        <taxon>Panaeolus</taxon>
    </lineage>
</organism>
<dbReference type="AlphaFoldDB" id="A0A409W482"/>
<feature type="compositionally biased region" description="Low complexity" evidence="1">
    <location>
        <begin position="1"/>
        <end position="20"/>
    </location>
</feature>
<name>A0A409W482_9AGAR</name>
<evidence type="ECO:0000313" key="2">
    <source>
        <dbReference type="EMBL" id="PPQ73334.1"/>
    </source>
</evidence>
<reference evidence="2 3" key="1">
    <citation type="journal article" date="2018" name="Evol. Lett.">
        <title>Horizontal gene cluster transfer increased hallucinogenic mushroom diversity.</title>
        <authorList>
            <person name="Reynolds H.T."/>
            <person name="Vijayakumar V."/>
            <person name="Gluck-Thaler E."/>
            <person name="Korotkin H.B."/>
            <person name="Matheny P.B."/>
            <person name="Slot J.C."/>
        </authorList>
    </citation>
    <scope>NUCLEOTIDE SEQUENCE [LARGE SCALE GENOMIC DNA]</scope>
    <source>
        <strain evidence="2 3">2629</strain>
    </source>
</reference>
<feature type="region of interest" description="Disordered" evidence="1">
    <location>
        <begin position="1"/>
        <end position="22"/>
    </location>
</feature>
<accession>A0A409W482</accession>
<keyword evidence="3" id="KW-1185">Reference proteome</keyword>